<accession>A0ABR1AF90</accession>
<evidence type="ECO:0000256" key="3">
    <source>
        <dbReference type="ARBA" id="ARBA00023018"/>
    </source>
</evidence>
<evidence type="ECO:0000256" key="8">
    <source>
        <dbReference type="SAM" id="MobiDB-lite"/>
    </source>
</evidence>
<dbReference type="PROSITE" id="PS50229">
    <property type="entry name" value="WH1"/>
    <property type="match status" value="1"/>
</dbReference>
<dbReference type="InterPro" id="IPR045027">
    <property type="entry name" value="Homer"/>
</dbReference>
<dbReference type="InterPro" id="IPR000697">
    <property type="entry name" value="WH1/EVH1_dom"/>
</dbReference>
<dbReference type="Pfam" id="PF00568">
    <property type="entry name" value="WH1"/>
    <property type="match status" value="1"/>
</dbReference>
<keyword evidence="2" id="KW-0963">Cytoplasm</keyword>
<feature type="compositionally biased region" description="Basic and acidic residues" evidence="8">
    <location>
        <begin position="402"/>
        <end position="412"/>
    </location>
</feature>
<organism evidence="10 11">
    <name type="scientific">Polyplax serrata</name>
    <name type="common">Common mouse louse</name>
    <dbReference type="NCBI Taxonomy" id="468196"/>
    <lineage>
        <taxon>Eukaryota</taxon>
        <taxon>Metazoa</taxon>
        <taxon>Ecdysozoa</taxon>
        <taxon>Arthropoda</taxon>
        <taxon>Hexapoda</taxon>
        <taxon>Insecta</taxon>
        <taxon>Pterygota</taxon>
        <taxon>Neoptera</taxon>
        <taxon>Paraneoptera</taxon>
        <taxon>Psocodea</taxon>
        <taxon>Troctomorpha</taxon>
        <taxon>Phthiraptera</taxon>
        <taxon>Anoplura</taxon>
        <taxon>Polyplacidae</taxon>
        <taxon>Polyplax</taxon>
    </lineage>
</organism>
<evidence type="ECO:0000313" key="11">
    <source>
        <dbReference type="Proteomes" id="UP001359485"/>
    </source>
</evidence>
<feature type="region of interest" description="Disordered" evidence="8">
    <location>
        <begin position="341"/>
        <end position="450"/>
    </location>
</feature>
<dbReference type="Proteomes" id="UP001359485">
    <property type="component" value="Unassembled WGS sequence"/>
</dbReference>
<keyword evidence="3" id="KW-0770">Synapse</keyword>
<dbReference type="InterPro" id="IPR011993">
    <property type="entry name" value="PH-like_dom_sf"/>
</dbReference>
<protein>
    <recommendedName>
        <fullName evidence="9">WH1 domain-containing protein</fullName>
    </recommendedName>
</protein>
<evidence type="ECO:0000256" key="7">
    <source>
        <dbReference type="SAM" id="Coils"/>
    </source>
</evidence>
<feature type="compositionally biased region" description="Polar residues" evidence="8">
    <location>
        <begin position="344"/>
        <end position="364"/>
    </location>
</feature>
<comment type="caution">
    <text evidence="10">The sequence shown here is derived from an EMBL/GenBank/DDBJ whole genome shotgun (WGS) entry which is preliminary data.</text>
</comment>
<dbReference type="InterPro" id="IPR044100">
    <property type="entry name" value="Homer_EVH1"/>
</dbReference>
<evidence type="ECO:0000313" key="10">
    <source>
        <dbReference type="EMBL" id="KAK6617308.1"/>
    </source>
</evidence>
<dbReference type="SUPFAM" id="SSF50729">
    <property type="entry name" value="PH domain-like"/>
    <property type="match status" value="1"/>
</dbReference>
<evidence type="ECO:0000256" key="2">
    <source>
        <dbReference type="ARBA" id="ARBA00022490"/>
    </source>
</evidence>
<dbReference type="Gene3D" id="2.30.29.30">
    <property type="entry name" value="Pleckstrin-homology domain (PH domain)/Phosphotyrosine-binding domain (PTB)"/>
    <property type="match status" value="1"/>
</dbReference>
<evidence type="ECO:0000256" key="4">
    <source>
        <dbReference type="ARBA" id="ARBA00023054"/>
    </source>
</evidence>
<feature type="domain" description="WH1" evidence="9">
    <location>
        <begin position="220"/>
        <end position="332"/>
    </location>
</feature>
<keyword evidence="4 7" id="KW-0175">Coiled coil</keyword>
<dbReference type="SMART" id="SM00461">
    <property type="entry name" value="WH1"/>
    <property type="match status" value="1"/>
</dbReference>
<evidence type="ECO:0000259" key="9">
    <source>
        <dbReference type="PROSITE" id="PS50229"/>
    </source>
</evidence>
<dbReference type="EMBL" id="JAWJWF010000052">
    <property type="protein sequence ID" value="KAK6617308.1"/>
    <property type="molecule type" value="Genomic_DNA"/>
</dbReference>
<reference evidence="10 11" key="1">
    <citation type="submission" date="2023-09" db="EMBL/GenBank/DDBJ databases">
        <title>Genomes of two closely related lineages of the louse Polyplax serrata with different host specificities.</title>
        <authorList>
            <person name="Martinu J."/>
            <person name="Tarabai H."/>
            <person name="Stefka J."/>
            <person name="Hypsa V."/>
        </authorList>
    </citation>
    <scope>NUCLEOTIDE SEQUENCE [LARGE SCALE GENOMIC DNA]</scope>
    <source>
        <strain evidence="10">98ZLc_SE</strain>
    </source>
</reference>
<evidence type="ECO:0000256" key="5">
    <source>
        <dbReference type="ARBA" id="ARBA00023606"/>
    </source>
</evidence>
<feature type="coiled-coil region" evidence="7">
    <location>
        <begin position="455"/>
        <end position="565"/>
    </location>
</feature>
<feature type="compositionally biased region" description="Basic and acidic residues" evidence="8">
    <location>
        <begin position="427"/>
        <end position="436"/>
    </location>
</feature>
<dbReference type="PANTHER" id="PTHR10918">
    <property type="entry name" value="HOMER"/>
    <property type="match status" value="1"/>
</dbReference>
<gene>
    <name evidence="10" type="ORF">RUM44_005639</name>
</gene>
<dbReference type="CDD" id="cd01206">
    <property type="entry name" value="EVH1_Homer_Vesl"/>
    <property type="match status" value="1"/>
</dbReference>
<dbReference type="PROSITE" id="PS51808">
    <property type="entry name" value="CHCH"/>
    <property type="match status" value="1"/>
</dbReference>
<evidence type="ECO:0000256" key="1">
    <source>
        <dbReference type="ARBA" id="ARBA00004496"/>
    </source>
</evidence>
<keyword evidence="11" id="KW-1185">Reference proteome</keyword>
<sequence>MPFTKKFEIPPDEELTVKEINISYPYLKAGSLHLGKYCEKENNEFILCRNELKDPRKCLKEGKDVTNCAMRFFCNVKKYCSQEMEQFAQCLHKANSLAFAECKNTQAVFDKCVLDKMGLERPPFGWQAEIHIHHTDRPKPKEEITYYPDAAVKYVPQENVKLPEPKFGIRPNFPRMSFVSGVDLSTPSWQFEKVIQKRSTRAFKPEASPVSGNSMKPKEITENSEQPIFSCKAHVFHIDPKTKRSWISASNTAVSVSFFYDSTRSLYRIISVEGAKAVINSTITPNMTFTKTSQKFGQWSDVRANTVYGLGFSSEAELNKFIEKFREVKEATKLEATKLETSKKATTNGSAFATTPVTSANASPITGRAGVGGRNAADTSLTDANSIIDPPDTSLTGVSLKSENHSEVDKNNHGRSQSLSGLQPGESPKHQAKTDKPSQMGIPPAGGEGQLKYENDRLKLALAQSSANAKKWEVELATLKSNNARLTSALQESTANVEEWKRQLHSYKEENVRLKTRYLELEAAKGNTEAASELTKELTSLRQRVEQLELELKAKDEEIKTLSSKGGSGQDEKCKVLLQENAELQSAVGLAQAQLETALAAQESQRRVLDTLNAQLAARVAELAGIHREVATALQT</sequence>
<comment type="subcellular location">
    <subcellularLocation>
        <location evidence="1">Cytoplasm</location>
    </subcellularLocation>
    <subcellularLocation>
        <location evidence="6">Postsynaptic density</location>
    </subcellularLocation>
</comment>
<name>A0ABR1AF90_POLSC</name>
<proteinExistence type="inferred from homology"/>
<comment type="similarity">
    <text evidence="5">Belongs to the Homer family.</text>
</comment>
<evidence type="ECO:0000256" key="6">
    <source>
        <dbReference type="ARBA" id="ARBA00034105"/>
    </source>
</evidence>